<dbReference type="AlphaFoldDB" id="A0A3N0CFA7"/>
<protein>
    <submittedName>
        <fullName evidence="3">Uncharacterized protein</fullName>
    </submittedName>
</protein>
<feature type="region of interest" description="Disordered" evidence="1">
    <location>
        <begin position="70"/>
        <end position="100"/>
    </location>
</feature>
<dbReference type="OrthoDB" id="3710702at2"/>
<name>A0A3N0CFA7_9ACTN</name>
<dbReference type="RefSeq" id="WP_123227438.1">
    <property type="nucleotide sequence ID" value="NZ_RJSE01000007.1"/>
</dbReference>
<sequence length="540" mass="59646">MLRRTTTALLLSAGMLATAVTAHPLSARAGGIPGLPGSDVELVDVVAQVPGLIDALVTNRGDMLRCPDLAGGTIGTGESPGQSGRSGVDEGNPLRAGDASKAPRTLPRQVVFRSSTQTFNRRFQFAIARGTIWYKSNTASTGIREPWAHLKVPPCFEGRVAGISVDDDELIAIDDARWIYGMDGALRTPNHFNWTLRWGRPFWTGPGMKLPTGIQSWTWSVLSKLEDKTWSDDAGNKHKVGDGKVSHIWLLSHRGQRLTYLDPWLPPDQSYELCSPYRGRFRAAAMSASGSTVFLVGRYGDLYTRLYDFDIAGADPLFFDYSYEDQRGAAKPVIQLPSPGWIRQPKIPGRITDRISIHKTGSGSAHRQLRVEGVRRGRVGFWHKDSTAPRWRFTPTGGRLVGDRLRNPARNTSGRGLGASEDRRYVGTTAAGDRITIPSFNAYCTPTPVQVRLRTGESFALRLHTVDNIRQFRQGRGLGTAKRMFNGVLEVPPALRRTEDPQVRAFLDRLGATRFIDANLDATLGTLKFRHQPWTLTHAP</sequence>
<evidence type="ECO:0000313" key="3">
    <source>
        <dbReference type="EMBL" id="RNL62142.1"/>
    </source>
</evidence>
<evidence type="ECO:0000313" key="4">
    <source>
        <dbReference type="Proteomes" id="UP000267128"/>
    </source>
</evidence>
<evidence type="ECO:0000256" key="1">
    <source>
        <dbReference type="SAM" id="MobiDB-lite"/>
    </source>
</evidence>
<feature type="signal peptide" evidence="2">
    <location>
        <begin position="1"/>
        <end position="22"/>
    </location>
</feature>
<keyword evidence="2" id="KW-0732">Signal</keyword>
<organism evidence="3 4">
    <name type="scientific">Nocardioides marmoriginsengisoli</name>
    <dbReference type="NCBI Taxonomy" id="661483"/>
    <lineage>
        <taxon>Bacteria</taxon>
        <taxon>Bacillati</taxon>
        <taxon>Actinomycetota</taxon>
        <taxon>Actinomycetes</taxon>
        <taxon>Propionibacteriales</taxon>
        <taxon>Nocardioidaceae</taxon>
        <taxon>Nocardioides</taxon>
    </lineage>
</organism>
<gene>
    <name evidence="3" type="ORF">EFK50_10080</name>
</gene>
<reference evidence="3 4" key="1">
    <citation type="submission" date="2018-11" db="EMBL/GenBank/DDBJ databases">
        <authorList>
            <person name="Li F."/>
        </authorList>
    </citation>
    <scope>NUCLEOTIDE SEQUENCE [LARGE SCALE GENOMIC DNA]</scope>
    <source>
        <strain evidence="3 4">Gsoil 097</strain>
    </source>
</reference>
<dbReference type="EMBL" id="RJSE01000007">
    <property type="protein sequence ID" value="RNL62142.1"/>
    <property type="molecule type" value="Genomic_DNA"/>
</dbReference>
<proteinExistence type="predicted"/>
<dbReference type="Proteomes" id="UP000267128">
    <property type="component" value="Unassembled WGS sequence"/>
</dbReference>
<comment type="caution">
    <text evidence="3">The sequence shown here is derived from an EMBL/GenBank/DDBJ whole genome shotgun (WGS) entry which is preliminary data.</text>
</comment>
<evidence type="ECO:0000256" key="2">
    <source>
        <dbReference type="SAM" id="SignalP"/>
    </source>
</evidence>
<accession>A0A3N0CFA7</accession>
<feature type="chain" id="PRO_5018299134" evidence="2">
    <location>
        <begin position="23"/>
        <end position="540"/>
    </location>
</feature>
<keyword evidence="4" id="KW-1185">Reference proteome</keyword>